<proteinExistence type="predicted"/>
<protein>
    <submittedName>
        <fullName evidence="1">Uncharacterized protein</fullName>
    </submittedName>
</protein>
<gene>
    <name evidence="1" type="ORF">Lalb_Chr25g0282701</name>
</gene>
<evidence type="ECO:0000313" key="1">
    <source>
        <dbReference type="EMBL" id="KAE9584840.1"/>
    </source>
</evidence>
<name>A0A6A4N3W5_LUPAL</name>
<organism evidence="1 2">
    <name type="scientific">Lupinus albus</name>
    <name type="common">White lupine</name>
    <name type="synonym">Lupinus termis</name>
    <dbReference type="NCBI Taxonomy" id="3870"/>
    <lineage>
        <taxon>Eukaryota</taxon>
        <taxon>Viridiplantae</taxon>
        <taxon>Streptophyta</taxon>
        <taxon>Embryophyta</taxon>
        <taxon>Tracheophyta</taxon>
        <taxon>Spermatophyta</taxon>
        <taxon>Magnoliopsida</taxon>
        <taxon>eudicotyledons</taxon>
        <taxon>Gunneridae</taxon>
        <taxon>Pentapetalae</taxon>
        <taxon>rosids</taxon>
        <taxon>fabids</taxon>
        <taxon>Fabales</taxon>
        <taxon>Fabaceae</taxon>
        <taxon>Papilionoideae</taxon>
        <taxon>50 kb inversion clade</taxon>
        <taxon>genistoids sensu lato</taxon>
        <taxon>core genistoids</taxon>
        <taxon>Genisteae</taxon>
        <taxon>Lupinus</taxon>
    </lineage>
</organism>
<accession>A0A6A4N3W5</accession>
<dbReference type="AlphaFoldDB" id="A0A6A4N3W5"/>
<dbReference type="EMBL" id="WOCE01000025">
    <property type="protein sequence ID" value="KAE9584840.1"/>
    <property type="molecule type" value="Genomic_DNA"/>
</dbReference>
<evidence type="ECO:0000313" key="2">
    <source>
        <dbReference type="Proteomes" id="UP000447434"/>
    </source>
</evidence>
<sequence length="48" mass="5448">MACYLTVEVVMVCSSLMRTHLSGQLPYMNLQILARGVNVFLVDRSHLH</sequence>
<keyword evidence="2" id="KW-1185">Reference proteome</keyword>
<comment type="caution">
    <text evidence="1">The sequence shown here is derived from an EMBL/GenBank/DDBJ whole genome shotgun (WGS) entry which is preliminary data.</text>
</comment>
<dbReference type="Proteomes" id="UP000447434">
    <property type="component" value="Chromosome 25"/>
</dbReference>
<reference evidence="2" key="1">
    <citation type="journal article" date="2020" name="Nat. Commun.">
        <title>Genome sequence of the cluster root forming white lupin.</title>
        <authorList>
            <person name="Hufnagel B."/>
            <person name="Marques A."/>
            <person name="Soriano A."/>
            <person name="Marques L."/>
            <person name="Divol F."/>
            <person name="Doumas P."/>
            <person name="Sallet E."/>
            <person name="Mancinotti D."/>
            <person name="Carrere S."/>
            <person name="Marande W."/>
            <person name="Arribat S."/>
            <person name="Keller J."/>
            <person name="Huneau C."/>
            <person name="Blein T."/>
            <person name="Aime D."/>
            <person name="Laguerre M."/>
            <person name="Taylor J."/>
            <person name="Schubert V."/>
            <person name="Nelson M."/>
            <person name="Geu-Flores F."/>
            <person name="Crespi M."/>
            <person name="Gallardo-Guerrero K."/>
            <person name="Delaux P.-M."/>
            <person name="Salse J."/>
            <person name="Berges H."/>
            <person name="Guyot R."/>
            <person name="Gouzy J."/>
            <person name="Peret B."/>
        </authorList>
    </citation>
    <scope>NUCLEOTIDE SEQUENCE [LARGE SCALE GENOMIC DNA]</scope>
    <source>
        <strain evidence="2">cv. Amiga</strain>
    </source>
</reference>